<dbReference type="InterPro" id="IPR007318">
    <property type="entry name" value="Phopholipid_MeTrfase"/>
</dbReference>
<dbReference type="GO" id="GO:0008168">
    <property type="term" value="F:methyltransferase activity"/>
    <property type="evidence" value="ECO:0007669"/>
    <property type="project" value="UniProtKB-KW"/>
</dbReference>
<evidence type="ECO:0000256" key="2">
    <source>
        <dbReference type="ARBA" id="ARBA00022692"/>
    </source>
</evidence>
<keyword evidence="6" id="KW-0808">Transferase</keyword>
<keyword evidence="4 5" id="KW-0472">Membrane</keyword>
<dbReference type="PANTHER" id="PTHR12714:SF24">
    <property type="entry name" value="SLR1182 PROTEIN"/>
    <property type="match status" value="1"/>
</dbReference>
<dbReference type="Pfam" id="PF04191">
    <property type="entry name" value="PEMT"/>
    <property type="match status" value="1"/>
</dbReference>
<protein>
    <submittedName>
        <fullName evidence="6">Protein-S-isoprenylcysteine methyltransferase</fullName>
    </submittedName>
</protein>
<name>A0A179D0J4_BIBTR</name>
<keyword evidence="3 5" id="KW-1133">Transmembrane helix</keyword>
<dbReference type="EMBL" id="JACI01000001">
    <property type="protein sequence ID" value="OAQ15686.1"/>
    <property type="molecule type" value="Genomic_DNA"/>
</dbReference>
<dbReference type="Gene3D" id="1.20.120.1630">
    <property type="match status" value="1"/>
</dbReference>
<dbReference type="RefSeq" id="WP_064318280.1">
    <property type="nucleotide sequence ID" value="NZ_JACI01000001.1"/>
</dbReference>
<dbReference type="GO" id="GO:0032259">
    <property type="term" value="P:methylation"/>
    <property type="evidence" value="ECO:0007669"/>
    <property type="project" value="UniProtKB-KW"/>
</dbReference>
<comment type="subcellular location">
    <subcellularLocation>
        <location evidence="1">Endomembrane system</location>
        <topology evidence="1">Multi-pass membrane protein</topology>
    </subcellularLocation>
</comment>
<evidence type="ECO:0000256" key="5">
    <source>
        <dbReference type="SAM" id="Phobius"/>
    </source>
</evidence>
<dbReference type="Proteomes" id="UP000078358">
    <property type="component" value="Unassembled WGS sequence"/>
</dbReference>
<accession>A0A179D0J4</accession>
<sequence length="146" mass="16793">MELKLPPPLIFILCAITIYCLPSPCPTLLLLQLLAALLILAGVYLDLASLWAFWQQKTTINPLKPNNTRTLATTGVYRFSRNPMYLSLACYLLAISLWQANPFGILFIWGFVAYITHFQILPEERILQAKFGQAYLDYQARVRRWL</sequence>
<proteinExistence type="predicted"/>
<dbReference type="PATRIC" id="fig|1261658.3.peg.804"/>
<feature type="transmembrane region" description="Helical" evidence="5">
    <location>
        <begin position="88"/>
        <end position="115"/>
    </location>
</feature>
<organism evidence="6 7">
    <name type="scientific">Bibersteinia trehalosi Y31</name>
    <dbReference type="NCBI Taxonomy" id="1261658"/>
    <lineage>
        <taxon>Bacteria</taxon>
        <taxon>Pseudomonadati</taxon>
        <taxon>Pseudomonadota</taxon>
        <taxon>Gammaproteobacteria</taxon>
        <taxon>Pasteurellales</taxon>
        <taxon>Pasteurellaceae</taxon>
        <taxon>Bibersteinia</taxon>
    </lineage>
</organism>
<evidence type="ECO:0000256" key="4">
    <source>
        <dbReference type="ARBA" id="ARBA00023136"/>
    </source>
</evidence>
<evidence type="ECO:0000313" key="7">
    <source>
        <dbReference type="Proteomes" id="UP000078358"/>
    </source>
</evidence>
<dbReference type="PANTHER" id="PTHR12714">
    <property type="entry name" value="PROTEIN-S ISOPRENYLCYSTEINE O-METHYLTRANSFERASE"/>
    <property type="match status" value="1"/>
</dbReference>
<evidence type="ECO:0000256" key="1">
    <source>
        <dbReference type="ARBA" id="ARBA00004127"/>
    </source>
</evidence>
<dbReference type="GO" id="GO:0012505">
    <property type="term" value="C:endomembrane system"/>
    <property type="evidence" value="ECO:0007669"/>
    <property type="project" value="UniProtKB-SubCell"/>
</dbReference>
<keyword evidence="2 5" id="KW-0812">Transmembrane</keyword>
<evidence type="ECO:0000256" key="3">
    <source>
        <dbReference type="ARBA" id="ARBA00022989"/>
    </source>
</evidence>
<gene>
    <name evidence="6" type="ORF">F480_03970</name>
</gene>
<comment type="caution">
    <text evidence="6">The sequence shown here is derived from an EMBL/GenBank/DDBJ whole genome shotgun (WGS) entry which is preliminary data.</text>
</comment>
<reference evidence="6 7" key="1">
    <citation type="submission" date="2014-01" db="EMBL/GenBank/DDBJ databases">
        <authorList>
            <person name="Zuccon D."/>
        </authorList>
    </citation>
    <scope>NUCLEOTIDE SEQUENCE [LARGE SCALE GENOMIC DNA]</scope>
    <source>
        <strain evidence="6 7">Y31</strain>
    </source>
</reference>
<evidence type="ECO:0000313" key="6">
    <source>
        <dbReference type="EMBL" id="OAQ15686.1"/>
    </source>
</evidence>
<keyword evidence="6" id="KW-0489">Methyltransferase</keyword>
<feature type="transmembrane region" description="Helical" evidence="5">
    <location>
        <begin position="32"/>
        <end position="54"/>
    </location>
</feature>
<dbReference type="AlphaFoldDB" id="A0A179D0J4"/>